<dbReference type="EMBL" id="CP001802">
    <property type="protein sequence ID" value="ACY21791.1"/>
    <property type="molecule type" value="Genomic_DNA"/>
</dbReference>
<evidence type="ECO:0000313" key="4">
    <source>
        <dbReference type="EMBL" id="ACY21791.1"/>
    </source>
</evidence>
<reference evidence="5" key="1">
    <citation type="submission" date="2009-10" db="EMBL/GenBank/DDBJ databases">
        <title>The complete chromosome of Gordonia bronchialis DSM 43247.</title>
        <authorList>
            <consortium name="US DOE Joint Genome Institute (JGI-PGF)"/>
            <person name="Lucas S."/>
            <person name="Copeland A."/>
            <person name="Lapidus A."/>
            <person name="Glavina del Rio T."/>
            <person name="Dalin E."/>
            <person name="Tice H."/>
            <person name="Bruce D."/>
            <person name="Goodwin L."/>
            <person name="Pitluck S."/>
            <person name="Kyrpides N."/>
            <person name="Mavromatis K."/>
            <person name="Ivanova N."/>
            <person name="Ovchinnikova G."/>
            <person name="Saunders E."/>
            <person name="Brettin T."/>
            <person name="Detter J.C."/>
            <person name="Han C."/>
            <person name="Larimer F."/>
            <person name="Land M."/>
            <person name="Hauser L."/>
            <person name="Markowitz V."/>
            <person name="Cheng J.-F."/>
            <person name="Hugenholtz P."/>
            <person name="Woyke T."/>
            <person name="Wu D."/>
            <person name="Jando M."/>
            <person name="Schneider S."/>
            <person name="Goeker M."/>
            <person name="Klenk H.-P."/>
            <person name="Eisen J.A."/>
        </authorList>
    </citation>
    <scope>NUCLEOTIDE SEQUENCE [LARGE SCALE GENOMIC DNA]</scope>
    <source>
        <strain evidence="5">ATCC 25592 / DSM 43247 / BCRC 13721 / JCM 3198 / KCTC 3076 / NBRC 16047 / NCTC 10667</strain>
    </source>
</reference>
<dbReference type="PANTHER" id="PTHR30055">
    <property type="entry name" value="HTH-TYPE TRANSCRIPTIONAL REGULATOR RUTR"/>
    <property type="match status" value="1"/>
</dbReference>
<dbReference type="GO" id="GO:0003700">
    <property type="term" value="F:DNA-binding transcription factor activity"/>
    <property type="evidence" value="ECO:0007669"/>
    <property type="project" value="TreeGrafter"/>
</dbReference>
<dbReference type="AlphaFoldDB" id="D0LER7"/>
<dbReference type="eggNOG" id="COG1309">
    <property type="taxonomic scope" value="Bacteria"/>
</dbReference>
<evidence type="ECO:0000256" key="1">
    <source>
        <dbReference type="ARBA" id="ARBA00023125"/>
    </source>
</evidence>
<dbReference type="Pfam" id="PF00440">
    <property type="entry name" value="TetR_N"/>
    <property type="match status" value="1"/>
</dbReference>
<evidence type="ECO:0000259" key="3">
    <source>
        <dbReference type="PROSITE" id="PS50977"/>
    </source>
</evidence>
<evidence type="ECO:0000256" key="2">
    <source>
        <dbReference type="PROSITE-ProRule" id="PRU00335"/>
    </source>
</evidence>
<dbReference type="SUPFAM" id="SSF48498">
    <property type="entry name" value="Tetracyclin repressor-like, C-terminal domain"/>
    <property type="match status" value="1"/>
</dbReference>
<dbReference type="InterPro" id="IPR023772">
    <property type="entry name" value="DNA-bd_HTH_TetR-type_CS"/>
</dbReference>
<proteinExistence type="predicted"/>
<dbReference type="Proteomes" id="UP000001219">
    <property type="component" value="Chromosome"/>
</dbReference>
<organism evidence="4 5">
    <name type="scientific">Gordonia bronchialis (strain ATCC 25592 / DSM 43247 / BCRC 13721 / JCM 3198 / KCTC 3076 / NBRC 16047 / NCTC 10667)</name>
    <name type="common">Rhodococcus bronchialis</name>
    <dbReference type="NCBI Taxonomy" id="526226"/>
    <lineage>
        <taxon>Bacteria</taxon>
        <taxon>Bacillati</taxon>
        <taxon>Actinomycetota</taxon>
        <taxon>Actinomycetes</taxon>
        <taxon>Mycobacteriales</taxon>
        <taxon>Gordoniaceae</taxon>
        <taxon>Gordonia</taxon>
    </lineage>
</organism>
<sequence>MPRTSPDTRNRLLDAGRRLFAERGVLAPTLDEVRREAEVSVGALYHHFTDKQALAAAVYAQIMGEYQNGFLEMLTAQATAEGGIRGGVDYHLRWVGTHRAQTQLLLGERLDSESLQAANQRFFRAVSDWWRPHHAYGALPPMRAGVTSALWLGPAQEYSRHWITESDKQVPPAVIAVFSDAAWATFRQDH</sequence>
<accession>D0LER7</accession>
<dbReference type="InterPro" id="IPR036271">
    <property type="entry name" value="Tet_transcr_reg_TetR-rel_C_sf"/>
</dbReference>
<feature type="DNA-binding region" description="H-T-H motif" evidence="2">
    <location>
        <begin position="29"/>
        <end position="48"/>
    </location>
</feature>
<feature type="domain" description="HTH tetR-type" evidence="3">
    <location>
        <begin position="6"/>
        <end position="66"/>
    </location>
</feature>
<keyword evidence="1 2" id="KW-0238">DNA-binding</keyword>
<dbReference type="SUPFAM" id="SSF46689">
    <property type="entry name" value="Homeodomain-like"/>
    <property type="match status" value="1"/>
</dbReference>
<dbReference type="InterPro" id="IPR009057">
    <property type="entry name" value="Homeodomain-like_sf"/>
</dbReference>
<dbReference type="OrthoDB" id="9805134at2"/>
<dbReference type="HOGENOM" id="CLU_069356_12_9_11"/>
<dbReference type="RefSeq" id="WP_012834346.1">
    <property type="nucleotide sequence ID" value="NC_013441.1"/>
</dbReference>
<reference evidence="4 5" key="2">
    <citation type="journal article" date="2010" name="Stand. Genomic Sci.">
        <title>Complete genome sequence of Gordonia bronchialis type strain (3410).</title>
        <authorList>
            <person name="Ivanova N."/>
            <person name="Sikorski J."/>
            <person name="Jando M."/>
            <person name="Lapidus A."/>
            <person name="Nolan M."/>
            <person name="Lucas S."/>
            <person name="Del Rio T.G."/>
            <person name="Tice H."/>
            <person name="Copeland A."/>
            <person name="Cheng J.F."/>
            <person name="Chen F."/>
            <person name="Bruce D."/>
            <person name="Goodwin L."/>
            <person name="Pitluck S."/>
            <person name="Mavromatis K."/>
            <person name="Ovchinnikova G."/>
            <person name="Pati A."/>
            <person name="Chen A."/>
            <person name="Palaniappan K."/>
            <person name="Land M."/>
            <person name="Hauser L."/>
            <person name="Chang Y.J."/>
            <person name="Jeffries C.D."/>
            <person name="Chain P."/>
            <person name="Saunders E."/>
            <person name="Han C."/>
            <person name="Detter J.C."/>
            <person name="Brettin T."/>
            <person name="Rohde M."/>
            <person name="Goker M."/>
            <person name="Bristow J."/>
            <person name="Eisen J.A."/>
            <person name="Markowitz V."/>
            <person name="Hugenholtz P."/>
            <person name="Klenk H.P."/>
            <person name="Kyrpides N.C."/>
        </authorList>
    </citation>
    <scope>NUCLEOTIDE SEQUENCE [LARGE SCALE GENOMIC DNA]</scope>
    <source>
        <strain evidence="5">ATCC 25592 / DSM 43247 / BCRC 13721 / JCM 3198 / KCTC 3076 / NBRC 16047 / NCTC 10667</strain>
    </source>
</reference>
<dbReference type="PROSITE" id="PS50977">
    <property type="entry name" value="HTH_TETR_2"/>
    <property type="match status" value="1"/>
</dbReference>
<dbReference type="KEGG" id="gbr:Gbro_2551"/>
<dbReference type="Gene3D" id="1.10.357.10">
    <property type="entry name" value="Tetracycline Repressor, domain 2"/>
    <property type="match status" value="1"/>
</dbReference>
<dbReference type="InterPro" id="IPR050109">
    <property type="entry name" value="HTH-type_TetR-like_transc_reg"/>
</dbReference>
<dbReference type="STRING" id="526226.Gbro_2551"/>
<gene>
    <name evidence="4" type="ordered locus">Gbro_2551</name>
</gene>
<keyword evidence="5" id="KW-1185">Reference proteome</keyword>
<dbReference type="GO" id="GO:0000976">
    <property type="term" value="F:transcription cis-regulatory region binding"/>
    <property type="evidence" value="ECO:0007669"/>
    <property type="project" value="TreeGrafter"/>
</dbReference>
<dbReference type="PROSITE" id="PS01081">
    <property type="entry name" value="HTH_TETR_1"/>
    <property type="match status" value="1"/>
</dbReference>
<dbReference type="InterPro" id="IPR001647">
    <property type="entry name" value="HTH_TetR"/>
</dbReference>
<protein>
    <submittedName>
        <fullName evidence="4">Regulatory protein TetR</fullName>
    </submittedName>
</protein>
<evidence type="ECO:0000313" key="5">
    <source>
        <dbReference type="Proteomes" id="UP000001219"/>
    </source>
</evidence>
<dbReference type="PRINTS" id="PR00455">
    <property type="entry name" value="HTHTETR"/>
</dbReference>
<name>D0LER7_GORB4</name>
<dbReference type="PANTHER" id="PTHR30055:SF187">
    <property type="entry name" value="TRANSCRIPTIONAL REGULATORY PROTEIN"/>
    <property type="match status" value="1"/>
</dbReference>